<dbReference type="SFLD" id="SFLDG01065">
    <property type="entry name" value="anaerobic_coproporphyrinogen-I"/>
    <property type="match status" value="2"/>
</dbReference>
<dbReference type="PANTHER" id="PTHR13932:SF5">
    <property type="entry name" value="RADICAL S-ADENOSYL METHIONINE DOMAIN-CONTAINING PROTEIN 1, MITOCHONDRIAL"/>
    <property type="match status" value="1"/>
</dbReference>
<keyword evidence="3" id="KW-0963">Cytoplasm</keyword>
<dbReference type="GO" id="GO:0051539">
    <property type="term" value="F:4 iron, 4 sulfur cluster binding"/>
    <property type="evidence" value="ECO:0007669"/>
    <property type="project" value="UniProtKB-UniRule"/>
</dbReference>
<keyword evidence="3" id="KW-0004">4Fe-4S</keyword>
<dbReference type="GO" id="GO:0046872">
    <property type="term" value="F:metal ion binding"/>
    <property type="evidence" value="ECO:0007669"/>
    <property type="project" value="UniProtKB-UniRule"/>
</dbReference>
<dbReference type="GO" id="GO:0004109">
    <property type="term" value="F:coproporphyrinogen oxidase activity"/>
    <property type="evidence" value="ECO:0007669"/>
    <property type="project" value="InterPro"/>
</dbReference>
<evidence type="ECO:0000256" key="2">
    <source>
        <dbReference type="ARBA" id="ARBA00017228"/>
    </source>
</evidence>
<evidence type="ECO:0000256" key="3">
    <source>
        <dbReference type="RuleBase" id="RU364116"/>
    </source>
</evidence>
<keyword evidence="3" id="KW-0408">Iron</keyword>
<dbReference type="SFLD" id="SFLDG01082">
    <property type="entry name" value="B12-binding_domain_containing"/>
    <property type="match status" value="1"/>
</dbReference>
<dbReference type="InterPro" id="IPR010723">
    <property type="entry name" value="HemN_C"/>
</dbReference>
<proteinExistence type="inferred from homology"/>
<dbReference type="GO" id="GO:0006779">
    <property type="term" value="P:porphyrin-containing compound biosynthetic process"/>
    <property type="evidence" value="ECO:0007669"/>
    <property type="project" value="InterPro"/>
</dbReference>
<keyword evidence="6" id="KW-1185">Reference proteome</keyword>
<keyword evidence="3" id="KW-0411">Iron-sulfur</keyword>
<dbReference type="InterPro" id="IPR004559">
    <property type="entry name" value="HemW-like"/>
</dbReference>
<reference evidence="5" key="1">
    <citation type="submission" date="2019-12" db="EMBL/GenBank/DDBJ databases">
        <title>High-Quality draft genome sequences of three cyanobacteria isolated from the limestone walls of the Old Cathedral of Coimbra.</title>
        <authorList>
            <person name="Tiago I."/>
            <person name="Soares F."/>
            <person name="Portugal A."/>
        </authorList>
    </citation>
    <scope>NUCLEOTIDE SEQUENCE [LARGE SCALE GENOMIC DNA]</scope>
    <source>
        <strain evidence="5">C</strain>
    </source>
</reference>
<feature type="domain" description="Radical SAM core" evidence="4">
    <location>
        <begin position="11"/>
        <end position="252"/>
    </location>
</feature>
<dbReference type="NCBIfam" id="TIGR00539">
    <property type="entry name" value="hemN_rel"/>
    <property type="match status" value="1"/>
</dbReference>
<dbReference type="PROSITE" id="PS51918">
    <property type="entry name" value="RADICAL_SAM"/>
    <property type="match status" value="1"/>
</dbReference>
<dbReference type="Proteomes" id="UP000607397">
    <property type="component" value="Unassembled WGS sequence"/>
</dbReference>
<evidence type="ECO:0000313" key="6">
    <source>
        <dbReference type="Proteomes" id="UP000607397"/>
    </source>
</evidence>
<keyword evidence="3" id="KW-0349">Heme</keyword>
<dbReference type="InterPro" id="IPR034505">
    <property type="entry name" value="Coproporphyrinogen-III_oxidase"/>
</dbReference>
<evidence type="ECO:0000313" key="5">
    <source>
        <dbReference type="EMBL" id="NCJ06991.1"/>
    </source>
</evidence>
<dbReference type="Pfam" id="PF04055">
    <property type="entry name" value="Radical_SAM"/>
    <property type="match status" value="1"/>
</dbReference>
<protein>
    <recommendedName>
        <fullName evidence="2 3">Heme chaperone HemW</fullName>
    </recommendedName>
</protein>
<dbReference type="SFLD" id="SFLDS00029">
    <property type="entry name" value="Radical_SAM"/>
    <property type="match status" value="2"/>
</dbReference>
<dbReference type="Gene3D" id="3.80.30.20">
    <property type="entry name" value="tm_1862 like domain"/>
    <property type="match status" value="1"/>
</dbReference>
<comment type="subcellular location">
    <subcellularLocation>
        <location evidence="3">Cytoplasm</location>
    </subcellularLocation>
</comment>
<dbReference type="AlphaFoldDB" id="A0A8K1ZZJ2"/>
<keyword evidence="3" id="KW-0143">Chaperone</keyword>
<dbReference type="SFLD" id="SFLDF00288">
    <property type="entry name" value="HemN-like__clustered_with_nucl"/>
    <property type="match status" value="1"/>
</dbReference>
<dbReference type="SFLD" id="SFLDF00562">
    <property type="entry name" value="HemN-like__clustered_with_heat"/>
    <property type="match status" value="1"/>
</dbReference>
<keyword evidence="3" id="KW-0479">Metal-binding</keyword>
<dbReference type="InterPro" id="IPR058240">
    <property type="entry name" value="rSAM_sf"/>
</dbReference>
<sequence length="407" mass="45229">MISVSSQIVPQTHTIPRSAYIHLPFCRRRCFYCDFPIAVIGDRQRGEPSRTIADYIATLCQEIAATATAGAPLQTIFFGGGTPSLVSPPQIGQILAALTQQFGLDSQVEISMEMDPGTFDAAQVQAYADLGVNRVSLGVQAFQNSLLQACGRTHRVQDIHEAVAWVCQAGILNWSLDLISGLPHQTLSQWQASVEAAIALKPPHLSAYDLVLEPTTAFGKSYQPGNAPLPTDDQAAQMYRWVSARLRAAQYEHYEISNYAQPGYQCRHNRVYWHNQPYYAFGMGATSYRERQRLTRPRTRIGYLQWVAAIQATGTWPQICPDTPSDVLLETLMLGLRLTEGIPIRFLQAQFGAPVVTRLLAGLVPWQQQGYVWIDPPKRADPRIRLSDPEGLLFSNAVLGTVWELFG</sequence>
<dbReference type="SMART" id="SM00729">
    <property type="entry name" value="Elp3"/>
    <property type="match status" value="1"/>
</dbReference>
<dbReference type="SUPFAM" id="SSF102114">
    <property type="entry name" value="Radical SAM enzymes"/>
    <property type="match status" value="1"/>
</dbReference>
<accession>A0A8K1ZZJ2</accession>
<dbReference type="RefSeq" id="WP_161825468.1">
    <property type="nucleotide sequence ID" value="NZ_WVIC01000019.1"/>
</dbReference>
<comment type="caution">
    <text evidence="5">The sequence shown here is derived from an EMBL/GenBank/DDBJ whole genome shotgun (WGS) entry which is preliminary data.</text>
</comment>
<comment type="similarity">
    <text evidence="1">Belongs to the anaerobic coproporphyrinogen-III oxidase family. HemW subfamily.</text>
</comment>
<dbReference type="InterPro" id="IPR007197">
    <property type="entry name" value="rSAM"/>
</dbReference>
<dbReference type="PANTHER" id="PTHR13932">
    <property type="entry name" value="COPROPORPHYRINIGEN III OXIDASE"/>
    <property type="match status" value="1"/>
</dbReference>
<dbReference type="InterPro" id="IPR023404">
    <property type="entry name" value="rSAM_horseshoe"/>
</dbReference>
<dbReference type="Pfam" id="PF06969">
    <property type="entry name" value="HemN_C"/>
    <property type="match status" value="1"/>
</dbReference>
<name>A0A8K1ZZJ2_9CYAN</name>
<evidence type="ECO:0000259" key="4">
    <source>
        <dbReference type="PROSITE" id="PS51918"/>
    </source>
</evidence>
<dbReference type="GO" id="GO:0005737">
    <property type="term" value="C:cytoplasm"/>
    <property type="evidence" value="ECO:0007669"/>
    <property type="project" value="UniProtKB-SubCell"/>
</dbReference>
<comment type="function">
    <text evidence="3">Probably acts as a heme chaperone, transferring heme to an unknown acceptor. Binds one molecule of heme per monomer, possibly covalently. Binds 1 [4Fe-4S] cluster. The cluster is coordinated with 3 cysteines and an exchangeable S-adenosyl-L-methionine.</text>
</comment>
<dbReference type="EMBL" id="WVIC01000019">
    <property type="protein sequence ID" value="NCJ06991.1"/>
    <property type="molecule type" value="Genomic_DNA"/>
</dbReference>
<organism evidence="5 6">
    <name type="scientific">Petrachloros mirabilis ULC683</name>
    <dbReference type="NCBI Taxonomy" id="2781853"/>
    <lineage>
        <taxon>Bacteria</taxon>
        <taxon>Bacillati</taxon>
        <taxon>Cyanobacteriota</taxon>
        <taxon>Cyanophyceae</taxon>
        <taxon>Synechococcales</taxon>
        <taxon>Petrachlorosaceae</taxon>
        <taxon>Petrachloros</taxon>
        <taxon>Petrachloros mirabilis</taxon>
    </lineage>
</organism>
<dbReference type="InterPro" id="IPR006638">
    <property type="entry name" value="Elp3/MiaA/NifB-like_rSAM"/>
</dbReference>
<gene>
    <name evidence="5" type="ORF">GS597_10820</name>
</gene>
<keyword evidence="3" id="KW-0949">S-adenosyl-L-methionine</keyword>
<evidence type="ECO:0000256" key="1">
    <source>
        <dbReference type="ARBA" id="ARBA00006100"/>
    </source>
</evidence>